<feature type="compositionally biased region" description="Basic residues" evidence="1">
    <location>
        <begin position="114"/>
        <end position="125"/>
    </location>
</feature>
<feature type="compositionally biased region" description="Low complexity" evidence="1">
    <location>
        <begin position="311"/>
        <end position="323"/>
    </location>
</feature>
<feature type="region of interest" description="Disordered" evidence="1">
    <location>
        <begin position="1"/>
        <end position="42"/>
    </location>
</feature>
<reference evidence="2 3" key="1">
    <citation type="submission" date="2024-04" db="EMBL/GenBank/DDBJ databases">
        <authorList>
            <consortium name="Genoscope - CEA"/>
            <person name="William W."/>
        </authorList>
    </citation>
    <scope>NUCLEOTIDE SEQUENCE [LARGE SCALE GENOMIC DNA]</scope>
</reference>
<sequence length="366" mass="38643">MMGRRNSLSVTKRSLRNAESAAGKRPRRVVQSKILDDTVGLSRQEEQELNKALYASLQENRRNRSFPGALGNDSSSSSTSNGGGGQISSSKSSIISNQSSIGTNSRTSSSSFKPNKRLLGQRRSLRTGIISPKHHLRPSSNALVSRAKSAIASTSRTSTPTLSSNNNNDDSSQDSVRSSTSSANGSKRKIHAQRKFAQGCSLPGTPSCTPIKSATPPAKMMSFRIPKTEDFLTFLCLRGSSVLPPHLDFFNFSREEICDEGQRSTSSAGKGSKQQRESTPDSSSVSSGANEEVAEAASVSTPSPTGRGGNSLLAKRSAARASAGTPETARGIVSLRQGLQRKVSTSSSSSSSARFPVSSPPSRLSG</sequence>
<dbReference type="EMBL" id="CAXITT010000180">
    <property type="protein sequence ID" value="CAL1534710.1"/>
    <property type="molecule type" value="Genomic_DNA"/>
</dbReference>
<feature type="compositionally biased region" description="Polar residues" evidence="1">
    <location>
        <begin position="1"/>
        <end position="12"/>
    </location>
</feature>
<feature type="compositionally biased region" description="Low complexity" evidence="1">
    <location>
        <begin position="282"/>
        <end position="300"/>
    </location>
</feature>
<accession>A0AAV2HKY9</accession>
<dbReference type="AlphaFoldDB" id="A0AAV2HKY9"/>
<feature type="compositionally biased region" description="Low complexity" evidence="1">
    <location>
        <begin position="87"/>
        <end position="111"/>
    </location>
</feature>
<dbReference type="Proteomes" id="UP001497497">
    <property type="component" value="Unassembled WGS sequence"/>
</dbReference>
<gene>
    <name evidence="2" type="ORF">GSLYS_00008670001</name>
</gene>
<name>A0AAV2HKY9_LYMST</name>
<feature type="region of interest" description="Disordered" evidence="1">
    <location>
        <begin position="63"/>
        <end position="192"/>
    </location>
</feature>
<protein>
    <submittedName>
        <fullName evidence="2">Uncharacterized protein</fullName>
    </submittedName>
</protein>
<feature type="region of interest" description="Disordered" evidence="1">
    <location>
        <begin position="261"/>
        <end position="366"/>
    </location>
</feature>
<feature type="compositionally biased region" description="Low complexity" evidence="1">
    <location>
        <begin position="71"/>
        <end position="80"/>
    </location>
</feature>
<keyword evidence="3" id="KW-1185">Reference proteome</keyword>
<evidence type="ECO:0000256" key="1">
    <source>
        <dbReference type="SAM" id="MobiDB-lite"/>
    </source>
</evidence>
<evidence type="ECO:0000313" key="3">
    <source>
        <dbReference type="Proteomes" id="UP001497497"/>
    </source>
</evidence>
<proteinExistence type="predicted"/>
<feature type="non-terminal residue" evidence="2">
    <location>
        <position position="366"/>
    </location>
</feature>
<feature type="compositionally biased region" description="Low complexity" evidence="1">
    <location>
        <begin position="153"/>
        <end position="182"/>
    </location>
</feature>
<feature type="compositionally biased region" description="Low complexity" evidence="1">
    <location>
        <begin position="344"/>
        <end position="366"/>
    </location>
</feature>
<evidence type="ECO:0000313" key="2">
    <source>
        <dbReference type="EMBL" id="CAL1534710.1"/>
    </source>
</evidence>
<comment type="caution">
    <text evidence="2">The sequence shown here is derived from an EMBL/GenBank/DDBJ whole genome shotgun (WGS) entry which is preliminary data.</text>
</comment>
<organism evidence="2 3">
    <name type="scientific">Lymnaea stagnalis</name>
    <name type="common">Great pond snail</name>
    <name type="synonym">Helix stagnalis</name>
    <dbReference type="NCBI Taxonomy" id="6523"/>
    <lineage>
        <taxon>Eukaryota</taxon>
        <taxon>Metazoa</taxon>
        <taxon>Spiralia</taxon>
        <taxon>Lophotrochozoa</taxon>
        <taxon>Mollusca</taxon>
        <taxon>Gastropoda</taxon>
        <taxon>Heterobranchia</taxon>
        <taxon>Euthyneura</taxon>
        <taxon>Panpulmonata</taxon>
        <taxon>Hygrophila</taxon>
        <taxon>Lymnaeoidea</taxon>
        <taxon>Lymnaeidae</taxon>
        <taxon>Lymnaea</taxon>
    </lineage>
</organism>